<dbReference type="EMBL" id="SMMG02000007">
    <property type="protein sequence ID" value="KAA3466604.1"/>
    <property type="molecule type" value="Genomic_DNA"/>
</dbReference>
<feature type="compositionally biased region" description="Basic and acidic residues" evidence="1">
    <location>
        <begin position="191"/>
        <end position="210"/>
    </location>
</feature>
<evidence type="ECO:0000256" key="1">
    <source>
        <dbReference type="SAM" id="MobiDB-lite"/>
    </source>
</evidence>
<reference evidence="3" key="1">
    <citation type="journal article" date="2019" name="Plant Biotechnol. J.">
        <title>Genome sequencing of the Australian wild diploid species Gossypium australe highlights disease resistance and delayed gland morphogenesis.</title>
        <authorList>
            <person name="Cai Y."/>
            <person name="Cai X."/>
            <person name="Wang Q."/>
            <person name="Wang P."/>
            <person name="Zhang Y."/>
            <person name="Cai C."/>
            <person name="Xu Y."/>
            <person name="Wang K."/>
            <person name="Zhou Z."/>
            <person name="Wang C."/>
            <person name="Geng S."/>
            <person name="Li B."/>
            <person name="Dong Q."/>
            <person name="Hou Y."/>
            <person name="Wang H."/>
            <person name="Ai P."/>
            <person name="Liu Z."/>
            <person name="Yi F."/>
            <person name="Sun M."/>
            <person name="An G."/>
            <person name="Cheng J."/>
            <person name="Zhang Y."/>
            <person name="Shi Q."/>
            <person name="Xie Y."/>
            <person name="Shi X."/>
            <person name="Chang Y."/>
            <person name="Huang F."/>
            <person name="Chen Y."/>
            <person name="Hong S."/>
            <person name="Mi L."/>
            <person name="Sun Q."/>
            <person name="Zhang L."/>
            <person name="Zhou B."/>
            <person name="Peng R."/>
            <person name="Zhang X."/>
            <person name="Liu F."/>
        </authorList>
    </citation>
    <scope>NUCLEOTIDE SEQUENCE [LARGE SCALE GENOMIC DNA]</scope>
    <source>
        <strain evidence="3">cv. PA1801</strain>
    </source>
</reference>
<feature type="compositionally biased region" description="Pro residues" evidence="1">
    <location>
        <begin position="136"/>
        <end position="146"/>
    </location>
</feature>
<dbReference type="Proteomes" id="UP000325315">
    <property type="component" value="Unassembled WGS sequence"/>
</dbReference>
<dbReference type="OrthoDB" id="1734132at2759"/>
<evidence type="ECO:0000313" key="2">
    <source>
        <dbReference type="EMBL" id="KAA3466604.1"/>
    </source>
</evidence>
<protein>
    <submittedName>
        <fullName evidence="2">U4/U6 small nuclear ribonucleoprotein Prp31</fullName>
    </submittedName>
</protein>
<feature type="region of interest" description="Disordered" evidence="1">
    <location>
        <begin position="188"/>
        <end position="213"/>
    </location>
</feature>
<dbReference type="AlphaFoldDB" id="A0A5B6VC26"/>
<proteinExistence type="predicted"/>
<evidence type="ECO:0000313" key="3">
    <source>
        <dbReference type="Proteomes" id="UP000325315"/>
    </source>
</evidence>
<dbReference type="GO" id="GO:1990904">
    <property type="term" value="C:ribonucleoprotein complex"/>
    <property type="evidence" value="ECO:0007669"/>
    <property type="project" value="UniProtKB-KW"/>
</dbReference>
<feature type="region of interest" description="Disordered" evidence="1">
    <location>
        <begin position="128"/>
        <end position="148"/>
    </location>
</feature>
<sequence>MNSHWWGSKGNVRKIHWASWNKLCAPKKLGGMGFSILHCFNLAMMRVVRKHLRTVSLNVMWTQQRFPPRTRPVLLALSRHFQGVMDAHVAEAIIMCKALSWIKDPNGDKVINELDCIEGFGNPSLAPLSTSHCRPPSSPTAPPSPRVPLVSTIHVPHDLQEQTKQQQSRRQQRIDFVYLCDFRPPYTVAGGDDRRTKPSPEEGPAERKGEGGAFFYVNCTNEKKKGKI</sequence>
<accession>A0A5B6VC26</accession>
<keyword evidence="2" id="KW-0687">Ribonucleoprotein</keyword>
<organism evidence="2 3">
    <name type="scientific">Gossypium australe</name>
    <dbReference type="NCBI Taxonomy" id="47621"/>
    <lineage>
        <taxon>Eukaryota</taxon>
        <taxon>Viridiplantae</taxon>
        <taxon>Streptophyta</taxon>
        <taxon>Embryophyta</taxon>
        <taxon>Tracheophyta</taxon>
        <taxon>Spermatophyta</taxon>
        <taxon>Magnoliopsida</taxon>
        <taxon>eudicotyledons</taxon>
        <taxon>Gunneridae</taxon>
        <taxon>Pentapetalae</taxon>
        <taxon>rosids</taxon>
        <taxon>malvids</taxon>
        <taxon>Malvales</taxon>
        <taxon>Malvaceae</taxon>
        <taxon>Malvoideae</taxon>
        <taxon>Gossypium</taxon>
    </lineage>
</organism>
<name>A0A5B6VC26_9ROSI</name>
<keyword evidence="3" id="KW-1185">Reference proteome</keyword>
<gene>
    <name evidence="2" type="ORF">EPI10_001684</name>
</gene>
<comment type="caution">
    <text evidence="2">The sequence shown here is derived from an EMBL/GenBank/DDBJ whole genome shotgun (WGS) entry which is preliminary data.</text>
</comment>